<dbReference type="PANTHER" id="PTHR30053">
    <property type="entry name" value="ELONGATION FACTOR P"/>
    <property type="match status" value="1"/>
</dbReference>
<evidence type="ECO:0000313" key="5">
    <source>
        <dbReference type="Proteomes" id="UP000176511"/>
    </source>
</evidence>
<reference evidence="4 5" key="1">
    <citation type="journal article" date="2016" name="Nat. Commun.">
        <title>Thousands of microbial genomes shed light on interconnected biogeochemical processes in an aquifer system.</title>
        <authorList>
            <person name="Anantharaman K."/>
            <person name="Brown C.T."/>
            <person name="Hug L.A."/>
            <person name="Sharon I."/>
            <person name="Castelle C.J."/>
            <person name="Probst A.J."/>
            <person name="Thomas B.C."/>
            <person name="Singh A."/>
            <person name="Wilkins M.J."/>
            <person name="Karaoz U."/>
            <person name="Brodie E.L."/>
            <person name="Williams K.H."/>
            <person name="Hubbard S.S."/>
            <person name="Banfield J.F."/>
        </authorList>
    </citation>
    <scope>NUCLEOTIDE SEQUENCE [LARGE SCALE GENOMIC DNA]</scope>
</reference>
<dbReference type="Pfam" id="PF09285">
    <property type="entry name" value="Elong-fact-P_C"/>
    <property type="match status" value="1"/>
</dbReference>
<dbReference type="Gene3D" id="2.40.50.140">
    <property type="entry name" value="Nucleic acid-binding proteins"/>
    <property type="match status" value="2"/>
</dbReference>
<dbReference type="Pfam" id="PF08207">
    <property type="entry name" value="EFP_N"/>
    <property type="match status" value="1"/>
</dbReference>
<dbReference type="PANTHER" id="PTHR30053:SF14">
    <property type="entry name" value="TRANSLATION ELONGATION FACTOR KOW-LIKE DOMAIN-CONTAINING PROTEIN"/>
    <property type="match status" value="1"/>
</dbReference>
<dbReference type="NCBIfam" id="NF001810">
    <property type="entry name" value="PRK00529.1"/>
    <property type="match status" value="1"/>
</dbReference>
<protein>
    <recommendedName>
        <fullName evidence="6">Elongation factor P</fullName>
    </recommendedName>
</protein>
<dbReference type="SUPFAM" id="SSF50249">
    <property type="entry name" value="Nucleic acid-binding proteins"/>
    <property type="match status" value="2"/>
</dbReference>
<dbReference type="InterPro" id="IPR008991">
    <property type="entry name" value="Translation_prot_SH3-like_sf"/>
</dbReference>
<comment type="caution">
    <text evidence="4">The sequence shown here is derived from an EMBL/GenBank/DDBJ whole genome shotgun (WGS) entry which is preliminary data.</text>
</comment>
<dbReference type="EMBL" id="MFLE01000025">
    <property type="protein sequence ID" value="OGG61219.1"/>
    <property type="molecule type" value="Genomic_DNA"/>
</dbReference>
<dbReference type="InterPro" id="IPR014722">
    <property type="entry name" value="Rib_uL2_dom2"/>
</dbReference>
<evidence type="ECO:0000256" key="1">
    <source>
        <dbReference type="ARBA" id="ARBA00009479"/>
    </source>
</evidence>
<dbReference type="STRING" id="1798491.A3C87_03675"/>
<dbReference type="SMART" id="SM01185">
    <property type="entry name" value="EFP"/>
    <property type="match status" value="1"/>
</dbReference>
<dbReference type="InterPro" id="IPR013852">
    <property type="entry name" value="Transl_elong_P/YeiP_CS"/>
</dbReference>
<proteinExistence type="inferred from homology"/>
<dbReference type="AlphaFoldDB" id="A0A1F6DID9"/>
<dbReference type="SMART" id="SM00841">
    <property type="entry name" value="Elong-fact-P_C"/>
    <property type="match status" value="1"/>
</dbReference>
<gene>
    <name evidence="4" type="ORF">A3C87_03675</name>
</gene>
<dbReference type="FunFam" id="2.40.50.140:FF:000004">
    <property type="entry name" value="Elongation factor P"/>
    <property type="match status" value="1"/>
</dbReference>
<feature type="domain" description="Elongation factor P C-terminal" evidence="2">
    <location>
        <begin position="132"/>
        <end position="187"/>
    </location>
</feature>
<evidence type="ECO:0000259" key="2">
    <source>
        <dbReference type="SMART" id="SM00841"/>
    </source>
</evidence>
<dbReference type="InterPro" id="IPR020599">
    <property type="entry name" value="Transl_elong_fac_P/YeiP"/>
</dbReference>
<sequence length="191" mass="21271">MGMLACNQVVPKKVIVFEDEPYVVLGSHAFSKQQRKAVNVVKMRNLKTGRFAEVTFHQQDTIEEAEIENTSVLYLYENRGVYVFCDPKNRAERFELSPDVVGDAIKFVPVNTELQAMVYEEEIIGITIPIKMTLKVKESAPAVKGNTSSGATKEAILETGAKVQVPLFINEGDLVAINTEEGNYSERVEKA</sequence>
<comment type="similarity">
    <text evidence="1">Belongs to the elongation factor P family.</text>
</comment>
<dbReference type="CDD" id="cd05794">
    <property type="entry name" value="S1_EF-P_repeat_2"/>
    <property type="match status" value="1"/>
</dbReference>
<dbReference type="GO" id="GO:0005829">
    <property type="term" value="C:cytosol"/>
    <property type="evidence" value="ECO:0007669"/>
    <property type="project" value="UniProtKB-ARBA"/>
</dbReference>
<dbReference type="InterPro" id="IPR012340">
    <property type="entry name" value="NA-bd_OB-fold"/>
</dbReference>
<dbReference type="PIRSF" id="PIRSF005901">
    <property type="entry name" value="EF-P"/>
    <property type="match status" value="1"/>
</dbReference>
<evidence type="ECO:0000313" key="4">
    <source>
        <dbReference type="EMBL" id="OGG61219.1"/>
    </source>
</evidence>
<dbReference type="InterPro" id="IPR013185">
    <property type="entry name" value="Transl_elong_KOW-like"/>
</dbReference>
<feature type="domain" description="Translation elongation factor P/YeiP central" evidence="3">
    <location>
        <begin position="69"/>
        <end position="124"/>
    </location>
</feature>
<dbReference type="GO" id="GO:0043043">
    <property type="term" value="P:peptide biosynthetic process"/>
    <property type="evidence" value="ECO:0007669"/>
    <property type="project" value="InterPro"/>
</dbReference>
<dbReference type="InterPro" id="IPR001059">
    <property type="entry name" value="Transl_elong_P/YeiP_cen"/>
</dbReference>
<name>A0A1F6DID9_9BACT</name>
<dbReference type="PROSITE" id="PS01275">
    <property type="entry name" value="EFP"/>
    <property type="match status" value="1"/>
</dbReference>
<evidence type="ECO:0008006" key="6">
    <source>
        <dbReference type="Google" id="ProtNLM"/>
    </source>
</evidence>
<dbReference type="SUPFAM" id="SSF50104">
    <property type="entry name" value="Translation proteins SH3-like domain"/>
    <property type="match status" value="1"/>
</dbReference>
<dbReference type="InterPro" id="IPR015365">
    <property type="entry name" value="Elong-fact-P_C"/>
</dbReference>
<dbReference type="GO" id="GO:0003746">
    <property type="term" value="F:translation elongation factor activity"/>
    <property type="evidence" value="ECO:0007669"/>
    <property type="project" value="InterPro"/>
</dbReference>
<dbReference type="Gene3D" id="2.30.30.30">
    <property type="match status" value="1"/>
</dbReference>
<dbReference type="Proteomes" id="UP000176511">
    <property type="component" value="Unassembled WGS sequence"/>
</dbReference>
<accession>A0A1F6DID9</accession>
<evidence type="ECO:0000259" key="3">
    <source>
        <dbReference type="SMART" id="SM01185"/>
    </source>
</evidence>
<organism evidence="4 5">
    <name type="scientific">Candidatus Kaiserbacteria bacterium RIFCSPHIGHO2_02_FULL_49_34</name>
    <dbReference type="NCBI Taxonomy" id="1798491"/>
    <lineage>
        <taxon>Bacteria</taxon>
        <taxon>Candidatus Kaiseribacteriota</taxon>
    </lineage>
</organism>